<organism evidence="9 10">
    <name type="scientific">Ignisphaera aggregans (strain DSM 17230 / JCM 13409 / AQ1.S1)</name>
    <dbReference type="NCBI Taxonomy" id="583356"/>
    <lineage>
        <taxon>Archaea</taxon>
        <taxon>Thermoproteota</taxon>
        <taxon>Thermoprotei</taxon>
        <taxon>Desulfurococcales</taxon>
        <taxon>Desulfurococcaceae</taxon>
        <taxon>Ignisphaera</taxon>
    </lineage>
</organism>
<dbReference type="STRING" id="583356.Igag_0662"/>
<comment type="subcellular location">
    <subcellularLocation>
        <location evidence="1 7">Cell membrane</location>
        <topology evidence="1 7">Multi-pass membrane protein</topology>
    </subcellularLocation>
</comment>
<dbReference type="Gene3D" id="1.10.3720.10">
    <property type="entry name" value="MetI-like"/>
    <property type="match status" value="1"/>
</dbReference>
<evidence type="ECO:0000313" key="10">
    <source>
        <dbReference type="Proteomes" id="UP000001304"/>
    </source>
</evidence>
<dbReference type="PANTHER" id="PTHR43386">
    <property type="entry name" value="OLIGOPEPTIDE TRANSPORT SYSTEM PERMEASE PROTEIN APPC"/>
    <property type="match status" value="1"/>
</dbReference>
<keyword evidence="2 7" id="KW-0813">Transport</keyword>
<evidence type="ECO:0000256" key="1">
    <source>
        <dbReference type="ARBA" id="ARBA00004651"/>
    </source>
</evidence>
<evidence type="ECO:0000256" key="3">
    <source>
        <dbReference type="ARBA" id="ARBA00022475"/>
    </source>
</evidence>
<protein>
    <submittedName>
        <fullName evidence="9">Binding-protein-dependent transport systems inner membrane component</fullName>
    </submittedName>
</protein>
<dbReference type="AlphaFoldDB" id="E0SSU4"/>
<dbReference type="EMBL" id="CP002098">
    <property type="protein sequence ID" value="ADM27494.1"/>
    <property type="molecule type" value="Genomic_DNA"/>
</dbReference>
<feature type="transmembrane region" description="Helical" evidence="7">
    <location>
        <begin position="256"/>
        <end position="277"/>
    </location>
</feature>
<feature type="transmembrane region" description="Helical" evidence="7">
    <location>
        <begin position="90"/>
        <end position="111"/>
    </location>
</feature>
<feature type="transmembrane region" description="Helical" evidence="7">
    <location>
        <begin position="123"/>
        <end position="145"/>
    </location>
</feature>
<name>E0SSU4_IGNAA</name>
<evidence type="ECO:0000256" key="4">
    <source>
        <dbReference type="ARBA" id="ARBA00022692"/>
    </source>
</evidence>
<evidence type="ECO:0000256" key="5">
    <source>
        <dbReference type="ARBA" id="ARBA00022989"/>
    </source>
</evidence>
<keyword evidence="6 7" id="KW-0472">Membrane</keyword>
<dbReference type="GO" id="GO:0055085">
    <property type="term" value="P:transmembrane transport"/>
    <property type="evidence" value="ECO:0007669"/>
    <property type="project" value="InterPro"/>
</dbReference>
<feature type="transmembrane region" description="Helical" evidence="7">
    <location>
        <begin position="205"/>
        <end position="232"/>
    </location>
</feature>
<dbReference type="Proteomes" id="UP000001304">
    <property type="component" value="Chromosome"/>
</dbReference>
<dbReference type="InterPro" id="IPR035906">
    <property type="entry name" value="MetI-like_sf"/>
</dbReference>
<keyword evidence="3" id="KW-1003">Cell membrane</keyword>
<dbReference type="GO" id="GO:0005886">
    <property type="term" value="C:plasma membrane"/>
    <property type="evidence" value="ECO:0007669"/>
    <property type="project" value="UniProtKB-SubCell"/>
</dbReference>
<accession>E0SSU4</accession>
<keyword evidence="4 7" id="KW-0812">Transmembrane</keyword>
<gene>
    <name evidence="9" type="ordered locus">Igag_0662</name>
</gene>
<evidence type="ECO:0000256" key="2">
    <source>
        <dbReference type="ARBA" id="ARBA00022448"/>
    </source>
</evidence>
<evidence type="ECO:0000259" key="8">
    <source>
        <dbReference type="PROSITE" id="PS50928"/>
    </source>
</evidence>
<feature type="transmembrane region" description="Helical" evidence="7">
    <location>
        <begin position="27"/>
        <end position="49"/>
    </location>
</feature>
<dbReference type="Pfam" id="PF00528">
    <property type="entry name" value="BPD_transp_1"/>
    <property type="match status" value="1"/>
</dbReference>
<reference evidence="9 10" key="1">
    <citation type="journal article" date="2010" name="Stand. Genomic Sci.">
        <title>Complete genome sequence of Ignisphaera aggregans type strain (AQ1.S1).</title>
        <authorList>
            <person name="Goker M."/>
            <person name="Held B."/>
            <person name="Lapidus A."/>
            <person name="Nolan M."/>
            <person name="Spring S."/>
            <person name="Yasawong M."/>
            <person name="Lucas S."/>
            <person name="Glavina Del Rio T."/>
            <person name="Tice H."/>
            <person name="Cheng J.F."/>
            <person name="Goodwin L."/>
            <person name="Tapia R."/>
            <person name="Pitluck S."/>
            <person name="Liolios K."/>
            <person name="Ivanova N."/>
            <person name="Mavromatis K."/>
            <person name="Mikhailova N."/>
            <person name="Pati A."/>
            <person name="Chen A."/>
            <person name="Palaniappan K."/>
            <person name="Brambilla E."/>
            <person name="Land M."/>
            <person name="Hauser L."/>
            <person name="Chang Y.J."/>
            <person name="Jeffries C.D."/>
            <person name="Brettin T."/>
            <person name="Detter J.C."/>
            <person name="Han C."/>
            <person name="Rohde M."/>
            <person name="Sikorski J."/>
            <person name="Woyke T."/>
            <person name="Bristow J."/>
            <person name="Eisen J.A."/>
            <person name="Markowitz V."/>
            <person name="Hugenholtz P."/>
            <person name="Kyrpides N.C."/>
            <person name="Klenk H.P."/>
        </authorList>
    </citation>
    <scope>NUCLEOTIDE SEQUENCE [LARGE SCALE GENOMIC DNA]</scope>
    <source>
        <strain evidence="10">DSM 17230 / JCM 13409 / AQ1.S1</strain>
    </source>
</reference>
<feature type="domain" description="ABC transmembrane type-1" evidence="8">
    <location>
        <begin position="88"/>
        <end position="278"/>
    </location>
</feature>
<keyword evidence="5 7" id="KW-1133">Transmembrane helix</keyword>
<proteinExistence type="inferred from homology"/>
<dbReference type="BioCyc" id="IAGG583356:GHAH-660-MONOMER"/>
<comment type="similarity">
    <text evidence="7">Belongs to the binding-protein-dependent transport system permease family.</text>
</comment>
<dbReference type="PANTHER" id="PTHR43386:SF1">
    <property type="entry name" value="D,D-DIPEPTIDE TRANSPORT SYSTEM PERMEASE PROTEIN DDPC-RELATED"/>
    <property type="match status" value="1"/>
</dbReference>
<evidence type="ECO:0000313" key="9">
    <source>
        <dbReference type="EMBL" id="ADM27494.1"/>
    </source>
</evidence>
<dbReference type="CDD" id="cd06261">
    <property type="entry name" value="TM_PBP2"/>
    <property type="match status" value="1"/>
</dbReference>
<dbReference type="PROSITE" id="PS50928">
    <property type="entry name" value="ABC_TM1"/>
    <property type="match status" value="1"/>
</dbReference>
<keyword evidence="10" id="KW-1185">Reference proteome</keyword>
<dbReference type="KEGG" id="iag:Igag_0662"/>
<evidence type="ECO:0000256" key="7">
    <source>
        <dbReference type="RuleBase" id="RU363032"/>
    </source>
</evidence>
<evidence type="ECO:0000256" key="6">
    <source>
        <dbReference type="ARBA" id="ARBA00023136"/>
    </source>
</evidence>
<dbReference type="HOGENOM" id="CLU_028518_1_1_2"/>
<dbReference type="InterPro" id="IPR000515">
    <property type="entry name" value="MetI-like"/>
</dbReference>
<dbReference type="SUPFAM" id="SSF161098">
    <property type="entry name" value="MetI-like"/>
    <property type="match status" value="1"/>
</dbReference>
<dbReference type="InterPro" id="IPR050366">
    <property type="entry name" value="BP-dependent_transpt_permease"/>
</dbReference>
<sequence length="290" mass="31840">MHASIPRRISYIFNKLIPIQIPDRGRAMVYSGLAIVLTIVFMALAAPLLTPYSPINRVAKPFQPPSLKHPFGTNNLGQDMWARTVYGARTILAVVFLSIAICIAIGVPLGLLSGYYGGWIDRVLSMIMDAIYAFPSLVLAIALAVALGPSIYNAAIAIAVVYIPTYFRMVRGQVLSIKEEPFIEVSRVLGLPVLRIIFRHILPHIIPTIMVVFSLSAADAVLTEAALSYLGLSVQPPTPDWGYDLYRGKGFVLSGYWWLIFFPGLMITLLAIGFALIGEGLSEHIRREGL</sequence>